<dbReference type="Pfam" id="PF00096">
    <property type="entry name" value="zf-C2H2"/>
    <property type="match status" value="1"/>
</dbReference>
<keyword evidence="1" id="KW-0862">Zinc</keyword>
<evidence type="ECO:0000259" key="3">
    <source>
        <dbReference type="PROSITE" id="PS50157"/>
    </source>
</evidence>
<keyword evidence="2" id="KW-0812">Transmembrane</keyword>
<dbReference type="PROSITE" id="PS50157">
    <property type="entry name" value="ZINC_FINGER_C2H2_2"/>
    <property type="match status" value="1"/>
</dbReference>
<reference evidence="4" key="1">
    <citation type="submission" date="2023-06" db="EMBL/GenBank/DDBJ databases">
        <title>Genomic analysis of the entomopathogenic nematode Steinernema hermaphroditum.</title>
        <authorList>
            <person name="Schwarz E.M."/>
            <person name="Heppert J.K."/>
            <person name="Baniya A."/>
            <person name="Schwartz H.T."/>
            <person name="Tan C.-H."/>
            <person name="Antoshechkin I."/>
            <person name="Sternberg P.W."/>
            <person name="Goodrich-Blair H."/>
            <person name="Dillman A.R."/>
        </authorList>
    </citation>
    <scope>NUCLEOTIDE SEQUENCE</scope>
    <source>
        <strain evidence="4">PS9179</strain>
        <tissue evidence="4">Whole animal</tissue>
    </source>
</reference>
<dbReference type="AlphaFoldDB" id="A0AA39LR97"/>
<evidence type="ECO:0000313" key="5">
    <source>
        <dbReference type="Proteomes" id="UP001175271"/>
    </source>
</evidence>
<keyword evidence="5" id="KW-1185">Reference proteome</keyword>
<evidence type="ECO:0000313" key="4">
    <source>
        <dbReference type="EMBL" id="KAK0406384.1"/>
    </source>
</evidence>
<sequence length="352" mass="40443">MASRLAAEPLKKVAPLKRIPLKRIAAPPYGSNLNPVPIVRVVVVEKPTAPSKEKCPECNASYSSVSCLNRHYRAKHLHGGAAKLICPFNECRLCFTYSGDFQKHLRQEHEVSHIETKRGGEWSEKAKKLYGLVCPTCKGQYRDVASFQKHRCAPFVVPFFCADSDATQQVSEANFWSVYFTHLWQAIRHKFVEVKHFFEREIPRLVRKVQEEVPKFVATIEAEVPKIVETIETEVPRFVESLHLDQKTEALANATGEVKRFFGDLWDFKVTNAVESLKEVFIVILVVASLALVSYLYLECFLFRKLLQLLIAIPRLLYEILRAGLKKVWQLRKKKPNYVHVYKDGKVYVNIV</sequence>
<accession>A0AA39LR97</accession>
<dbReference type="Gene3D" id="3.30.160.60">
    <property type="entry name" value="Classic Zinc Finger"/>
    <property type="match status" value="1"/>
</dbReference>
<dbReference type="InterPro" id="IPR013087">
    <property type="entry name" value="Znf_C2H2_type"/>
</dbReference>
<gene>
    <name evidence="4" type="ORF">QR680_018542</name>
</gene>
<dbReference type="GO" id="GO:0008270">
    <property type="term" value="F:zinc ion binding"/>
    <property type="evidence" value="ECO:0007669"/>
    <property type="project" value="UniProtKB-KW"/>
</dbReference>
<comment type="caution">
    <text evidence="4">The sequence shown here is derived from an EMBL/GenBank/DDBJ whole genome shotgun (WGS) entry which is preliminary data.</text>
</comment>
<proteinExistence type="predicted"/>
<keyword evidence="2" id="KW-1133">Transmembrane helix</keyword>
<organism evidence="4 5">
    <name type="scientific">Steinernema hermaphroditum</name>
    <dbReference type="NCBI Taxonomy" id="289476"/>
    <lineage>
        <taxon>Eukaryota</taxon>
        <taxon>Metazoa</taxon>
        <taxon>Ecdysozoa</taxon>
        <taxon>Nematoda</taxon>
        <taxon>Chromadorea</taxon>
        <taxon>Rhabditida</taxon>
        <taxon>Tylenchina</taxon>
        <taxon>Panagrolaimomorpha</taxon>
        <taxon>Strongyloidoidea</taxon>
        <taxon>Steinernematidae</taxon>
        <taxon>Steinernema</taxon>
    </lineage>
</organism>
<feature type="transmembrane region" description="Helical" evidence="2">
    <location>
        <begin position="280"/>
        <end position="298"/>
    </location>
</feature>
<keyword evidence="1" id="KW-0863">Zinc-finger</keyword>
<name>A0AA39LR97_9BILA</name>
<dbReference type="EMBL" id="JAUCMV010000004">
    <property type="protein sequence ID" value="KAK0406384.1"/>
    <property type="molecule type" value="Genomic_DNA"/>
</dbReference>
<evidence type="ECO:0000256" key="1">
    <source>
        <dbReference type="PROSITE-ProRule" id="PRU00042"/>
    </source>
</evidence>
<keyword evidence="2" id="KW-0472">Membrane</keyword>
<keyword evidence="1" id="KW-0479">Metal-binding</keyword>
<evidence type="ECO:0000256" key="2">
    <source>
        <dbReference type="SAM" id="Phobius"/>
    </source>
</evidence>
<protein>
    <recommendedName>
        <fullName evidence="3">C2H2-type domain-containing protein</fullName>
    </recommendedName>
</protein>
<dbReference type="SMART" id="SM00355">
    <property type="entry name" value="ZnF_C2H2"/>
    <property type="match status" value="3"/>
</dbReference>
<dbReference type="Proteomes" id="UP001175271">
    <property type="component" value="Unassembled WGS sequence"/>
</dbReference>
<feature type="domain" description="C2H2-type" evidence="3">
    <location>
        <begin position="53"/>
        <end position="83"/>
    </location>
</feature>
<dbReference type="PROSITE" id="PS00028">
    <property type="entry name" value="ZINC_FINGER_C2H2_1"/>
    <property type="match status" value="2"/>
</dbReference>